<protein>
    <submittedName>
        <fullName evidence="3">Molybdenum cofactor</fullName>
    </submittedName>
</protein>
<dbReference type="Gene3D" id="3.40.30.10">
    <property type="entry name" value="Glutaredoxin"/>
    <property type="match status" value="1"/>
</dbReference>
<dbReference type="PANTHER" id="PTHR14237:SF80">
    <property type="entry name" value="MOLYBDENUM COFACTOR SULFURASE"/>
    <property type="match status" value="1"/>
</dbReference>
<dbReference type="CDD" id="cd02947">
    <property type="entry name" value="TRX_family"/>
    <property type="match status" value="1"/>
</dbReference>
<evidence type="ECO:0000313" key="3">
    <source>
        <dbReference type="EMBL" id="JAC70278.1"/>
    </source>
</evidence>
<name>A0A061RE87_9CHLO</name>
<evidence type="ECO:0000256" key="1">
    <source>
        <dbReference type="SAM" id="MobiDB-lite"/>
    </source>
</evidence>
<dbReference type="PROSITE" id="PS51352">
    <property type="entry name" value="THIOREDOXIN_2"/>
    <property type="match status" value="1"/>
</dbReference>
<dbReference type="InterPro" id="IPR013766">
    <property type="entry name" value="Thioredoxin_domain"/>
</dbReference>
<feature type="compositionally biased region" description="Polar residues" evidence="1">
    <location>
        <begin position="252"/>
        <end position="261"/>
    </location>
</feature>
<dbReference type="EMBL" id="GBEZ01015925">
    <property type="protein sequence ID" value="JAC70278.1"/>
    <property type="molecule type" value="Transcribed_RNA"/>
</dbReference>
<dbReference type="InterPro" id="IPR036249">
    <property type="entry name" value="Thioredoxin-like_sf"/>
</dbReference>
<dbReference type="SUPFAM" id="SSF53383">
    <property type="entry name" value="PLP-dependent transferases"/>
    <property type="match status" value="1"/>
</dbReference>
<dbReference type="Pfam" id="PF00266">
    <property type="entry name" value="Aminotran_5"/>
    <property type="match status" value="1"/>
</dbReference>
<feature type="domain" description="Thioredoxin" evidence="2">
    <location>
        <begin position="80"/>
        <end position="204"/>
    </location>
</feature>
<accession>A0A061RE87</accession>
<dbReference type="InterPro" id="IPR015424">
    <property type="entry name" value="PyrdxlP-dep_Trfase"/>
</dbReference>
<proteinExistence type="predicted"/>
<feature type="region of interest" description="Disordered" evidence="1">
    <location>
        <begin position="250"/>
        <end position="283"/>
    </location>
</feature>
<dbReference type="Gene3D" id="3.90.1150.10">
    <property type="entry name" value="Aspartate Aminotransferase, domain 1"/>
    <property type="match status" value="1"/>
</dbReference>
<dbReference type="AlphaFoldDB" id="A0A061RE87"/>
<dbReference type="InterPro" id="IPR015422">
    <property type="entry name" value="PyrdxlP-dep_Trfase_small"/>
</dbReference>
<dbReference type="Pfam" id="PF00085">
    <property type="entry name" value="Thioredoxin"/>
    <property type="match status" value="1"/>
</dbReference>
<evidence type="ECO:0000259" key="2">
    <source>
        <dbReference type="PROSITE" id="PS51352"/>
    </source>
</evidence>
<gene>
    <name evidence="3" type="ORF">TSPGSL018_4514</name>
</gene>
<reference evidence="3" key="1">
    <citation type="submission" date="2014-05" db="EMBL/GenBank/DDBJ databases">
        <title>The transcriptome of the halophilic microalga Tetraselmis sp. GSL018 isolated from the Great Salt Lake, Utah.</title>
        <authorList>
            <person name="Jinkerson R.E."/>
            <person name="D'Adamo S."/>
            <person name="Posewitz M.C."/>
        </authorList>
    </citation>
    <scope>NUCLEOTIDE SEQUENCE</scope>
    <source>
        <strain evidence="3">GSL018</strain>
    </source>
</reference>
<dbReference type="SUPFAM" id="SSF52833">
    <property type="entry name" value="Thioredoxin-like"/>
    <property type="match status" value="1"/>
</dbReference>
<feature type="compositionally biased region" description="Basic and acidic residues" evidence="1">
    <location>
        <begin position="266"/>
        <end position="283"/>
    </location>
</feature>
<dbReference type="InterPro" id="IPR015421">
    <property type="entry name" value="PyrdxlP-dep_Trfase_major"/>
</dbReference>
<organism evidence="3">
    <name type="scientific">Tetraselmis sp. GSL018</name>
    <dbReference type="NCBI Taxonomy" id="582737"/>
    <lineage>
        <taxon>Eukaryota</taxon>
        <taxon>Viridiplantae</taxon>
        <taxon>Chlorophyta</taxon>
        <taxon>core chlorophytes</taxon>
        <taxon>Chlorodendrophyceae</taxon>
        <taxon>Chlorodendrales</taxon>
        <taxon>Chlorodendraceae</taxon>
        <taxon>Tetraselmis</taxon>
    </lineage>
</organism>
<dbReference type="InterPro" id="IPR000192">
    <property type="entry name" value="Aminotrans_V_dom"/>
</dbReference>
<dbReference type="Gene3D" id="3.40.640.10">
    <property type="entry name" value="Type I PLP-dependent aspartate aminotransferase-like (Major domain)"/>
    <property type="match status" value="1"/>
</dbReference>
<sequence>MVCRVSVTSSVVRETRNSPSFAGFPKSSLRLLAGPAPFTGVAVSAGTRRCARSPVQLFRCRVGRGRDSAARVFATTATEKASPWWARQKELWTEVESEEHFYELVEQAGRERKLLLIDFYATWCHACQKVYPTLCLMAEDPKLTKNILFAKLQVDKFKTLVKKEGLTMLPVVRGYGNEGKFLFECSASPKKVKKLRQNLNTVLADTSRSYYEDPMGVLQPETEEMMARKAEKEAELKRLAKEKAALAKTMDNLASNGNGSARSVPRVKELNSKDPSKTQDPRKRMFLEKYKADYGYGGMIDELYQREIGSRLSENEHYMDYTAAALYCNSVIDNAMNELKSAVFGNPHSAAPSSVRTDTKIEAIRERILRHFNADPAEYQCVFTRGATASLKLVGETFPWSDKSRFVYLRENHNSVLGQRQYALAHGASFQAVDEDWVDTWLFGDNSESQDIDESLASPPGDGAEEPVYSLFAFPGEDNFAGVKYPLEWIHGVRAKSTENTKWFSMLDAAAFVHAQPLDLTAYPADFVSISFYKMFGYPTGLGALIIRTENVELLKKVFWGGGSVSLATSADNFHVLKCKPSERLEDGTVSFLDIIALEHGFNMVEKLGGPPMIQRHVASLADYLYEQLTSLRHSNGKPMAFVFGKHDHPNRHKVQGGIVNFELLGSDGHVLSYREIQEAAGQAGFHIRTGAECNPGACYKYLGIQDEEVERLAGTKEGCNDEVEYLTVQRTADFSSIGQLVTSQEILDAIEETKVPLGHAGEVAMKWVKVPLGSIRVSLGYMSTFEDVQALVDWVELRYRDKTSADF</sequence>
<dbReference type="PANTHER" id="PTHR14237">
    <property type="entry name" value="MOLYBDOPTERIN COFACTOR SULFURASE MOSC"/>
    <property type="match status" value="1"/>
</dbReference>